<keyword evidence="1" id="KW-1133">Transmembrane helix</keyword>
<feature type="transmembrane region" description="Helical" evidence="1">
    <location>
        <begin position="356"/>
        <end position="373"/>
    </location>
</feature>
<evidence type="ECO:0000313" key="3">
    <source>
        <dbReference type="Proteomes" id="UP000266426"/>
    </source>
</evidence>
<evidence type="ECO:0000256" key="1">
    <source>
        <dbReference type="SAM" id="Phobius"/>
    </source>
</evidence>
<name>A0A3A4QQ93_9BACT</name>
<evidence type="ECO:0000313" key="2">
    <source>
        <dbReference type="EMBL" id="RJP56008.1"/>
    </source>
</evidence>
<proteinExistence type="predicted"/>
<keyword evidence="1" id="KW-0472">Membrane</keyword>
<sequence length="453" mass="51248">MNRLKSAICISVVLLFIALHMVVFEQGMGGDGWGYYAILESAVIDHDLNLDNNIYGTYNGFKKDPVSGRWITQYPPGMALMDAPFFMAAERLYPLIGPRLPEVSLSSEKSEQKNISKQTLMRILGVIAAHNFYTLLGLLLLFLTLRKHSLSALTASLLVAVTYFTTPLHFYGQSGMSHADSFFCMSALLYLLSGYVQSPRLYLIFLIGMICGLAATVRYVNGVMLIITAGTLFMHTPSGILKKWFLLGIGFLAVFWIVPLFWWLHAHMLKPAYGAKFIIDRPPLLNILFSFKRGLFTFHPALLLIFPGFISFIVKSEWKEARSRFMALFCMLSIIVLSSIYGYYKEWWGAETYSQRYLICILPFCTFCIASLFKNPGFIRIISSYFLVFGFIFSYSIFIISVSQVLTFEHGQMWALYLHEYNAIFSSNISLSDILNGLGNNVYGLKGLRALLG</sequence>
<dbReference type="AlphaFoldDB" id="A0A3A4QQ93"/>
<feature type="transmembrane region" description="Helical" evidence="1">
    <location>
        <begin position="150"/>
        <end position="172"/>
    </location>
</feature>
<dbReference type="EMBL" id="QZJZ01000104">
    <property type="protein sequence ID" value="RJP56008.1"/>
    <property type="molecule type" value="Genomic_DNA"/>
</dbReference>
<evidence type="ECO:0008006" key="4">
    <source>
        <dbReference type="Google" id="ProtNLM"/>
    </source>
</evidence>
<dbReference type="Proteomes" id="UP000266426">
    <property type="component" value="Unassembled WGS sequence"/>
</dbReference>
<comment type="caution">
    <text evidence="2">The sequence shown here is derived from an EMBL/GenBank/DDBJ whole genome shotgun (WGS) entry which is preliminary data.</text>
</comment>
<feature type="transmembrane region" description="Helical" evidence="1">
    <location>
        <begin position="202"/>
        <end position="232"/>
    </location>
</feature>
<feature type="transmembrane region" description="Helical" evidence="1">
    <location>
        <begin position="294"/>
        <end position="313"/>
    </location>
</feature>
<feature type="transmembrane region" description="Helical" evidence="1">
    <location>
        <begin position="6"/>
        <end position="24"/>
    </location>
</feature>
<feature type="transmembrane region" description="Helical" evidence="1">
    <location>
        <begin position="325"/>
        <end position="344"/>
    </location>
</feature>
<organism evidence="2 3">
    <name type="scientific">Candidatus Auribacter fodinae</name>
    <dbReference type="NCBI Taxonomy" id="2093366"/>
    <lineage>
        <taxon>Bacteria</taxon>
        <taxon>Pseudomonadati</taxon>
        <taxon>Candidatus Auribacterota</taxon>
        <taxon>Candidatus Auribacteria</taxon>
        <taxon>Candidatus Auribacterales</taxon>
        <taxon>Candidatus Auribacteraceae</taxon>
        <taxon>Candidatus Auribacter</taxon>
    </lineage>
</organism>
<reference evidence="2 3" key="1">
    <citation type="journal article" date="2017" name="ISME J.">
        <title>Energy and carbon metabolisms in a deep terrestrial subsurface fluid microbial community.</title>
        <authorList>
            <person name="Momper L."/>
            <person name="Jungbluth S.P."/>
            <person name="Lee M.D."/>
            <person name="Amend J.P."/>
        </authorList>
    </citation>
    <scope>NUCLEOTIDE SEQUENCE [LARGE SCALE GENOMIC DNA]</scope>
    <source>
        <strain evidence="2">SURF_26</strain>
    </source>
</reference>
<feature type="transmembrane region" description="Helical" evidence="1">
    <location>
        <begin position="244"/>
        <end position="264"/>
    </location>
</feature>
<feature type="transmembrane region" description="Helical" evidence="1">
    <location>
        <begin position="385"/>
        <end position="406"/>
    </location>
</feature>
<feature type="transmembrane region" description="Helical" evidence="1">
    <location>
        <begin position="123"/>
        <end position="144"/>
    </location>
</feature>
<gene>
    <name evidence="2" type="ORF">C4541_13235</name>
</gene>
<keyword evidence="1" id="KW-0812">Transmembrane</keyword>
<accession>A0A3A4QQ93</accession>
<protein>
    <recommendedName>
        <fullName evidence="4">Glycosyltransferase RgtA/B/C/D-like domain-containing protein</fullName>
    </recommendedName>
</protein>